<sequence>GLRFRGSPSGAAVVTREEEWEDMETSIPATRSSAAALTPASAPARSTSRSRRNGGSDDEHAEDSSWFWRGGLRQMRLRDRTTYD</sequence>
<organism evidence="2 3">
    <name type="scientific">Sporisorium scitamineum</name>
    <dbReference type="NCBI Taxonomy" id="49012"/>
    <lineage>
        <taxon>Eukaryota</taxon>
        <taxon>Fungi</taxon>
        <taxon>Dikarya</taxon>
        <taxon>Basidiomycota</taxon>
        <taxon>Ustilaginomycotina</taxon>
        <taxon>Ustilaginomycetes</taxon>
        <taxon>Ustilaginales</taxon>
        <taxon>Ustilaginaceae</taxon>
        <taxon>Sporisorium</taxon>
    </lineage>
</organism>
<accession>A0A0F7RSN5</accession>
<gene>
    <name evidence="2" type="primary">SSCI25400.1</name>
</gene>
<keyword evidence="3" id="KW-1185">Reference proteome</keyword>
<dbReference type="STRING" id="49012.A0A0F7RSN5"/>
<feature type="compositionally biased region" description="Low complexity" evidence="1">
    <location>
        <begin position="28"/>
        <end position="47"/>
    </location>
</feature>
<evidence type="ECO:0000313" key="3">
    <source>
        <dbReference type="Proteomes" id="UP000242770"/>
    </source>
</evidence>
<dbReference type="Proteomes" id="UP000242770">
    <property type="component" value="Unassembled WGS sequence"/>
</dbReference>
<proteinExistence type="predicted"/>
<evidence type="ECO:0000256" key="1">
    <source>
        <dbReference type="SAM" id="MobiDB-lite"/>
    </source>
</evidence>
<name>A0A0F7RSN5_9BASI</name>
<protein>
    <submittedName>
        <fullName evidence="2">Uncharacterized protein</fullName>
    </submittedName>
</protein>
<feature type="region of interest" description="Disordered" evidence="1">
    <location>
        <begin position="1"/>
        <end position="65"/>
    </location>
</feature>
<feature type="non-terminal residue" evidence="2">
    <location>
        <position position="1"/>
    </location>
</feature>
<reference evidence="3" key="1">
    <citation type="submission" date="2014-06" db="EMBL/GenBank/DDBJ databases">
        <authorList>
            <person name="Berkman P.J."/>
        </authorList>
    </citation>
    <scope>NUCLEOTIDE SEQUENCE [LARGE SCALE GENOMIC DNA]</scope>
</reference>
<evidence type="ECO:0000313" key="2">
    <source>
        <dbReference type="EMBL" id="CDR99611.1"/>
    </source>
</evidence>
<dbReference type="AlphaFoldDB" id="A0A0F7RSN5"/>
<dbReference type="EMBL" id="CCFA01001345">
    <property type="protein sequence ID" value="CDR99611.1"/>
    <property type="molecule type" value="Genomic_DNA"/>
</dbReference>